<dbReference type="EMBL" id="JANHOG010000074">
    <property type="protein sequence ID" value="KAJ3558658.1"/>
    <property type="molecule type" value="Genomic_DNA"/>
</dbReference>
<sequence>MSVIQELRETKLFKEIRENEELMVSIQEAVQVLQEEGFDPNKSSMMIFVTNARVREKMTRVMAAVQAAGVDPATAKVTFWSRRVPPFLSIFHLLTSNMQNAEAGPSNSSQEDVSQSSPSEPTAPLRPLPSSHYYSVEYPGYIQPGSLPLAIERLGGQAKVDAAFKRTAGKTSSLLELRLRPTDPFAHPIAGEVITTNNILLKVVKRKRKQSRDQDGTMGEYIVEAMGVVPKTARFRSMADYQYRFSREDSISKLRYAMQTMDVEGILNYNISEEQEDYTVAVPSNEMDVDIDPALVEAKERAPQTIRSNLRLPPPPLFSRQTIPQIYNYKANPASVPTTYIDEETGEEKKRLINRMRWKGFGPIAINFSDKGVPDKPSQIIEDQRSQADQNLLKRLEQLFQERPVWTRTAIFNQFSSAEVREIVNSKFLLPLVSYVFQDGPWRDTQVRIGYDPREDPEARFYQRVYFRNLNHPISRPSVLNRRQEARMDFANARTEPSNEDKRSHIFDGLTVTKETAAFQLCDLHDPMLKEMVEEEEDLRETCNERDGWFSTHAFERIKLVLRHKFFSLLSGHIASREECEALLVPQEGTEKLPTRSTHRIRPSKHNMAKGALRPEDAAAQRLVAVLEKKAKDLASQRQT</sequence>
<evidence type="ECO:0000313" key="1">
    <source>
        <dbReference type="EMBL" id="KAJ3558658.1"/>
    </source>
</evidence>
<organism evidence="1 2">
    <name type="scientific">Phlebia brevispora</name>
    <dbReference type="NCBI Taxonomy" id="194682"/>
    <lineage>
        <taxon>Eukaryota</taxon>
        <taxon>Fungi</taxon>
        <taxon>Dikarya</taxon>
        <taxon>Basidiomycota</taxon>
        <taxon>Agaricomycotina</taxon>
        <taxon>Agaricomycetes</taxon>
        <taxon>Polyporales</taxon>
        <taxon>Meruliaceae</taxon>
        <taxon>Phlebia</taxon>
    </lineage>
</organism>
<comment type="caution">
    <text evidence="1">The sequence shown here is derived from an EMBL/GenBank/DDBJ whole genome shotgun (WGS) entry which is preliminary data.</text>
</comment>
<keyword evidence="2" id="KW-1185">Reference proteome</keyword>
<accession>A0ACC1TCZ4</accession>
<dbReference type="Proteomes" id="UP001148662">
    <property type="component" value="Unassembled WGS sequence"/>
</dbReference>
<name>A0ACC1TCZ4_9APHY</name>
<protein>
    <submittedName>
        <fullName evidence="1">Uncharacterized protein</fullName>
    </submittedName>
</protein>
<evidence type="ECO:0000313" key="2">
    <source>
        <dbReference type="Proteomes" id="UP001148662"/>
    </source>
</evidence>
<gene>
    <name evidence="1" type="ORF">NM688_g793</name>
</gene>
<reference evidence="1" key="1">
    <citation type="submission" date="2022-07" db="EMBL/GenBank/DDBJ databases">
        <title>Genome Sequence of Phlebia brevispora.</title>
        <authorList>
            <person name="Buettner E."/>
        </authorList>
    </citation>
    <scope>NUCLEOTIDE SEQUENCE</scope>
    <source>
        <strain evidence="1">MPL23</strain>
    </source>
</reference>
<proteinExistence type="predicted"/>